<dbReference type="Proteomes" id="UP000466785">
    <property type="component" value="Chromosome"/>
</dbReference>
<evidence type="ECO:0000256" key="1">
    <source>
        <dbReference type="ARBA" id="ARBA00007074"/>
    </source>
</evidence>
<evidence type="ECO:0000313" key="7">
    <source>
        <dbReference type="EMBL" id="BBX52462.1"/>
    </source>
</evidence>
<dbReference type="GO" id="GO:0008234">
    <property type="term" value="F:cysteine-type peptidase activity"/>
    <property type="evidence" value="ECO:0007669"/>
    <property type="project" value="UniProtKB-KW"/>
</dbReference>
<reference evidence="7 8" key="1">
    <citation type="journal article" date="2019" name="Emerg. Microbes Infect.">
        <title>Comprehensive subspecies identification of 175 nontuberculous mycobacteria species based on 7547 genomic profiles.</title>
        <authorList>
            <person name="Matsumoto Y."/>
            <person name="Kinjo T."/>
            <person name="Motooka D."/>
            <person name="Nabeya D."/>
            <person name="Jung N."/>
            <person name="Uechi K."/>
            <person name="Horii T."/>
            <person name="Iida T."/>
            <person name="Fujita J."/>
            <person name="Nakamura S."/>
        </authorList>
    </citation>
    <scope>NUCLEOTIDE SEQUENCE [LARGE SCALE GENOMIC DNA]</scope>
    <source>
        <strain evidence="7 8">JCM 12603</strain>
    </source>
</reference>
<dbReference type="PROSITE" id="PS51935">
    <property type="entry name" value="NLPC_P60"/>
    <property type="match status" value="1"/>
</dbReference>
<feature type="signal peptide" evidence="5">
    <location>
        <begin position="1"/>
        <end position="21"/>
    </location>
</feature>
<dbReference type="Gene3D" id="3.90.1720.10">
    <property type="entry name" value="endopeptidase domain like (from Nostoc punctiforme)"/>
    <property type="match status" value="1"/>
</dbReference>
<dbReference type="EMBL" id="AP022570">
    <property type="protein sequence ID" value="BBX52462.1"/>
    <property type="molecule type" value="Genomic_DNA"/>
</dbReference>
<dbReference type="Pfam" id="PF00877">
    <property type="entry name" value="NLPC_P60"/>
    <property type="match status" value="1"/>
</dbReference>
<gene>
    <name evidence="7" type="ORF">MPOR_34880</name>
</gene>
<dbReference type="InterPro" id="IPR051794">
    <property type="entry name" value="PG_Endopeptidase_C40"/>
</dbReference>
<keyword evidence="5" id="KW-0732">Signal</keyword>
<organism evidence="7 8">
    <name type="scientific">Mycolicibacterium poriferae</name>
    <dbReference type="NCBI Taxonomy" id="39694"/>
    <lineage>
        <taxon>Bacteria</taxon>
        <taxon>Bacillati</taxon>
        <taxon>Actinomycetota</taxon>
        <taxon>Actinomycetes</taxon>
        <taxon>Mycobacteriales</taxon>
        <taxon>Mycobacteriaceae</taxon>
        <taxon>Mycolicibacterium</taxon>
    </lineage>
</organism>
<dbReference type="AlphaFoldDB" id="A0A6N4V9M5"/>
<evidence type="ECO:0000256" key="5">
    <source>
        <dbReference type="SAM" id="SignalP"/>
    </source>
</evidence>
<feature type="chain" id="PRO_5038887444" evidence="5">
    <location>
        <begin position="22"/>
        <end position="196"/>
    </location>
</feature>
<keyword evidence="2" id="KW-0645">Protease</keyword>
<keyword evidence="4" id="KW-0788">Thiol protease</keyword>
<dbReference type="InterPro" id="IPR038765">
    <property type="entry name" value="Papain-like_cys_pep_sf"/>
</dbReference>
<accession>A0A6N4V9M5</accession>
<protein>
    <submittedName>
        <fullName evidence="7">Hydrolase</fullName>
    </submittedName>
</protein>
<dbReference type="PANTHER" id="PTHR47359">
    <property type="entry name" value="PEPTIDOGLYCAN DL-ENDOPEPTIDASE CWLO"/>
    <property type="match status" value="1"/>
</dbReference>
<evidence type="ECO:0000256" key="2">
    <source>
        <dbReference type="ARBA" id="ARBA00022670"/>
    </source>
</evidence>
<evidence type="ECO:0000259" key="6">
    <source>
        <dbReference type="PROSITE" id="PS51935"/>
    </source>
</evidence>
<evidence type="ECO:0000313" key="8">
    <source>
        <dbReference type="Proteomes" id="UP000466785"/>
    </source>
</evidence>
<dbReference type="SUPFAM" id="SSF54001">
    <property type="entry name" value="Cysteine proteinases"/>
    <property type="match status" value="1"/>
</dbReference>
<keyword evidence="8" id="KW-1185">Reference proteome</keyword>
<dbReference type="PANTHER" id="PTHR47359:SF3">
    <property type="entry name" value="NLP_P60 DOMAIN-CONTAINING PROTEIN-RELATED"/>
    <property type="match status" value="1"/>
</dbReference>
<comment type="similarity">
    <text evidence="1">Belongs to the peptidase C40 family.</text>
</comment>
<proteinExistence type="inferred from homology"/>
<dbReference type="KEGG" id="mpof:MPOR_34880"/>
<feature type="domain" description="NlpC/P60" evidence="6">
    <location>
        <begin position="31"/>
        <end position="196"/>
    </location>
</feature>
<name>A0A6N4V9M5_9MYCO</name>
<keyword evidence="3 7" id="KW-0378">Hydrolase</keyword>
<evidence type="ECO:0000256" key="3">
    <source>
        <dbReference type="ARBA" id="ARBA00022801"/>
    </source>
</evidence>
<dbReference type="RefSeq" id="WP_163675888.1">
    <property type="nucleotide sequence ID" value="NZ_AP022570.1"/>
</dbReference>
<dbReference type="GO" id="GO:0006508">
    <property type="term" value="P:proteolysis"/>
    <property type="evidence" value="ECO:0007669"/>
    <property type="project" value="UniProtKB-KW"/>
</dbReference>
<sequence length="196" mass="19852">MARVCALVMGLVLLMATPGLASADTRSATNQKAVETVIARAMSQRGVPFAYGGGGASGPSAGTVAVSEPDEAETDAAALDLVPGLNLPAATPNVASPAPAPRVEVVGFDASGLMVYAYAGVGVKLPRSSGQQYKVGQKVTPAQALPGDLIFYGPEGTQSVALFIGNGQMVETTDEGVAVSSVRTNDMTPYLVRIIA</sequence>
<evidence type="ECO:0000256" key="4">
    <source>
        <dbReference type="ARBA" id="ARBA00022807"/>
    </source>
</evidence>
<dbReference type="NCBIfam" id="NF033743">
    <property type="entry name" value="NlpC_inact_RipD"/>
    <property type="match status" value="1"/>
</dbReference>
<dbReference type="InterPro" id="IPR000064">
    <property type="entry name" value="NLP_P60_dom"/>
</dbReference>